<feature type="compositionally biased region" description="Basic and acidic residues" evidence="1">
    <location>
        <begin position="196"/>
        <end position="222"/>
    </location>
</feature>
<feature type="region of interest" description="Disordered" evidence="1">
    <location>
        <begin position="171"/>
        <end position="266"/>
    </location>
</feature>
<proteinExistence type="predicted"/>
<evidence type="ECO:0000313" key="3">
    <source>
        <dbReference type="Proteomes" id="UP000176998"/>
    </source>
</evidence>
<feature type="compositionally biased region" description="Basic and acidic residues" evidence="1">
    <location>
        <begin position="229"/>
        <end position="245"/>
    </location>
</feature>
<dbReference type="AlphaFoldDB" id="A0A1G4BP12"/>
<protein>
    <submittedName>
        <fullName evidence="2">Uncharacterized protein</fullName>
    </submittedName>
</protein>
<gene>
    <name evidence="2" type="ORF">CORC01_01583</name>
</gene>
<accession>A0A1G4BP12</accession>
<sequence>MDSQSSRQSSRRRSEDHVHPRHRSTAPSPPSRAPVQTVSSQPYAAFPINHPNPLSLAPTREHSVQGVPPSYTQSAVGYLQPAHHSPGHTAIEYSSSAPAHSTAPRPYPQQPNPNYAGNLPYGAQPALTQTFSSSLPYRTHPDSLSTSFSGSAGPSSAASSYDHLYAASSAATTPSAANTPTHPLTPTLAGMGSWDNEQRSDYPRNSHVERSGREGLPPDKRRGGQSSKSRKDDQKSSDFCPRKEDDMDESGIGAEQIRPGTARNSPTEVAQLDADKIVHLEICDVKKRAIKNALSAYTEHYKRVAHKGVVIPLDPLYGLAINYIVFYWAIESTTPALGSLSLAVENLIGGGFPPRQCTHGTRYNLGSATRRDALAMSSKSPLTLSARLECGGH</sequence>
<dbReference type="RefSeq" id="XP_022480336.1">
    <property type="nucleotide sequence ID" value="XM_022613237.1"/>
</dbReference>
<feature type="region of interest" description="Disordered" evidence="1">
    <location>
        <begin position="1"/>
        <end position="159"/>
    </location>
</feature>
<reference evidence="2 3" key="1">
    <citation type="submission" date="2016-09" db="EMBL/GenBank/DDBJ databases">
        <authorList>
            <person name="Capua I."/>
            <person name="De Benedictis P."/>
            <person name="Joannis T."/>
            <person name="Lombin L.H."/>
            <person name="Cattoli G."/>
        </authorList>
    </citation>
    <scope>NUCLEOTIDE SEQUENCE [LARGE SCALE GENOMIC DNA]</scope>
    <source>
        <strain evidence="2 3">IMI 309357</strain>
    </source>
</reference>
<keyword evidence="3" id="KW-1185">Reference proteome</keyword>
<comment type="caution">
    <text evidence="2">The sequence shown here is derived from an EMBL/GenBank/DDBJ whole genome shotgun (WGS) entry which is preliminary data.</text>
</comment>
<evidence type="ECO:0000256" key="1">
    <source>
        <dbReference type="SAM" id="MobiDB-lite"/>
    </source>
</evidence>
<name>A0A1G4BP12_9PEZI</name>
<organism evidence="2 3">
    <name type="scientific">Colletotrichum orchidophilum</name>
    <dbReference type="NCBI Taxonomy" id="1209926"/>
    <lineage>
        <taxon>Eukaryota</taxon>
        <taxon>Fungi</taxon>
        <taxon>Dikarya</taxon>
        <taxon>Ascomycota</taxon>
        <taxon>Pezizomycotina</taxon>
        <taxon>Sordariomycetes</taxon>
        <taxon>Hypocreomycetidae</taxon>
        <taxon>Glomerellales</taxon>
        <taxon>Glomerellaceae</taxon>
        <taxon>Colletotrichum</taxon>
    </lineage>
</organism>
<dbReference type="EMBL" id="MJBS01000008">
    <property type="protein sequence ID" value="OHF03199.1"/>
    <property type="molecule type" value="Genomic_DNA"/>
</dbReference>
<feature type="compositionally biased region" description="Polar residues" evidence="1">
    <location>
        <begin position="126"/>
        <end position="136"/>
    </location>
</feature>
<evidence type="ECO:0000313" key="2">
    <source>
        <dbReference type="EMBL" id="OHF03199.1"/>
    </source>
</evidence>
<feature type="compositionally biased region" description="Low complexity" evidence="1">
    <location>
        <begin position="143"/>
        <end position="159"/>
    </location>
</feature>
<dbReference type="Proteomes" id="UP000176998">
    <property type="component" value="Unassembled WGS sequence"/>
</dbReference>
<dbReference type="OrthoDB" id="4821076at2759"/>
<dbReference type="GeneID" id="34554747"/>
<feature type="compositionally biased region" description="Low complexity" evidence="1">
    <location>
        <begin position="171"/>
        <end position="182"/>
    </location>
</feature>